<dbReference type="EMBL" id="CP053452">
    <property type="protein sequence ID" value="QJW97079.1"/>
    <property type="molecule type" value="Genomic_DNA"/>
</dbReference>
<proteinExistence type="predicted"/>
<accession>A0A6M5YTB1</accession>
<evidence type="ECO:0000313" key="1">
    <source>
        <dbReference type="EMBL" id="QJW97079.1"/>
    </source>
</evidence>
<name>A0A6M5YTB1_9BACT</name>
<organism evidence="1 2">
    <name type="scientific">Frigoriglobus tundricola</name>
    <dbReference type="NCBI Taxonomy" id="2774151"/>
    <lineage>
        <taxon>Bacteria</taxon>
        <taxon>Pseudomonadati</taxon>
        <taxon>Planctomycetota</taxon>
        <taxon>Planctomycetia</taxon>
        <taxon>Gemmatales</taxon>
        <taxon>Gemmataceae</taxon>
        <taxon>Frigoriglobus</taxon>
    </lineage>
</organism>
<sequence length="108" mass="11550">MISTFVIAVALAVGAGEPVPVSPVPRDAVPTYPAPGARFGIPCKINALPPEVVGIELWSSDNGGSTWSKSGHIPRDQNLFMFHASKAGEFLFATRFCFKDGSVRPQKH</sequence>
<dbReference type="Proteomes" id="UP000503447">
    <property type="component" value="Chromosome"/>
</dbReference>
<keyword evidence="2" id="KW-1185">Reference proteome</keyword>
<dbReference type="AlphaFoldDB" id="A0A6M5YTB1"/>
<dbReference type="KEGG" id="ftj:FTUN_4644"/>
<reference evidence="2" key="1">
    <citation type="submission" date="2020-05" db="EMBL/GenBank/DDBJ databases">
        <title>Frigoriglobus tundricola gen. nov., sp. nov., a psychrotolerant cellulolytic planctomycete of the family Gemmataceae with two divergent copies of 16S rRNA gene.</title>
        <authorList>
            <person name="Kulichevskaya I.S."/>
            <person name="Ivanova A.A."/>
            <person name="Naumoff D.G."/>
            <person name="Beletsky A.V."/>
            <person name="Rijpstra W.I.C."/>
            <person name="Sinninghe Damste J.S."/>
            <person name="Mardanov A.V."/>
            <person name="Ravin N.V."/>
            <person name="Dedysh S.N."/>
        </authorList>
    </citation>
    <scope>NUCLEOTIDE SEQUENCE [LARGE SCALE GENOMIC DNA]</scope>
    <source>
        <strain evidence="2">PL17</strain>
    </source>
</reference>
<gene>
    <name evidence="1" type="ORF">FTUN_4644</name>
</gene>
<evidence type="ECO:0000313" key="2">
    <source>
        <dbReference type="Proteomes" id="UP000503447"/>
    </source>
</evidence>
<protein>
    <submittedName>
        <fullName evidence="1">Uncharacterized protein</fullName>
    </submittedName>
</protein>